<protein>
    <submittedName>
        <fullName evidence="1">Uncharacterized protein</fullName>
    </submittedName>
</protein>
<sequence>MPLYLYACPYCCWTERHDVEVKSRNEKHWCQACRKNSLARKGYALRPEGWHVDKHGFVTIRKEMNVWSM</sequence>
<proteinExistence type="predicted"/>
<reference evidence="1" key="1">
    <citation type="submission" date="2018-05" db="EMBL/GenBank/DDBJ databases">
        <authorList>
            <person name="Lanie J.A."/>
            <person name="Ng W.-L."/>
            <person name="Kazmierczak K.M."/>
            <person name="Andrzejewski T.M."/>
            <person name="Davidsen T.M."/>
            <person name="Wayne K.J."/>
            <person name="Tettelin H."/>
            <person name="Glass J.I."/>
            <person name="Rusch D."/>
            <person name="Podicherti R."/>
            <person name="Tsui H.-C.T."/>
            <person name="Winkler M.E."/>
        </authorList>
    </citation>
    <scope>NUCLEOTIDE SEQUENCE</scope>
</reference>
<gene>
    <name evidence="1" type="ORF">METZ01_LOCUS171643</name>
</gene>
<accession>A0A382BYU2</accession>
<dbReference type="AlphaFoldDB" id="A0A382BYU2"/>
<organism evidence="1">
    <name type="scientific">marine metagenome</name>
    <dbReference type="NCBI Taxonomy" id="408172"/>
    <lineage>
        <taxon>unclassified sequences</taxon>
        <taxon>metagenomes</taxon>
        <taxon>ecological metagenomes</taxon>
    </lineage>
</organism>
<name>A0A382BYU2_9ZZZZ</name>
<dbReference type="EMBL" id="UINC01031947">
    <property type="protein sequence ID" value="SVB18789.1"/>
    <property type="molecule type" value="Genomic_DNA"/>
</dbReference>
<evidence type="ECO:0000313" key="1">
    <source>
        <dbReference type="EMBL" id="SVB18789.1"/>
    </source>
</evidence>